<sequence length="386" mass="43788">MATISSAHEFPDADTLLDRHPLPGYLRDNVRPGLTMLLASMAEDRDLNANGHARALHIVNDDLSRLKAIADDRARYPDIADVEIRQPLFILGLPRCGTSFLHALMDGDPQIRTPLMWEVAEPSPPPEAATADTDPRIARFDAHLRAQLGADADELLKAHPLGAKIPQECGSFMTTSFQSSNPCMFQKLPRFYDWFKGIDATFRYEVHKMWLQHLGWRHPGKHWVLKIQEHMYKLPALRSVYPDAIFIQPHRDPTTVIASISQLISVIRGPSYDDLDLHALGAEFLQLWWDGVKCSMDYRKAHPDLPIHDMRYKDLVADPVATIRAAYDHFGWNFTPDSKAGILGWLHDNPAGKHGPRSYTLADYGLTTDQVSDRFAEYIETYRAYI</sequence>
<dbReference type="RefSeq" id="WP_066607635.1">
    <property type="nucleotide sequence ID" value="NZ_KQ130436.1"/>
</dbReference>
<reference evidence="1 2" key="1">
    <citation type="journal article" date="2015" name="G3 (Bethesda)">
        <title>Insights into Ongoing Evolution of the Hexachlorocyclohexane Catabolic Pathway from Comparative Genomics of Ten Sphingomonadaceae Strains.</title>
        <authorList>
            <person name="Pearce S.L."/>
            <person name="Oakeshott J.G."/>
            <person name="Pandey G."/>
        </authorList>
    </citation>
    <scope>NUCLEOTIDE SEQUENCE [LARGE SCALE GENOMIC DNA]</scope>
    <source>
        <strain evidence="1 2">LL01</strain>
    </source>
</reference>
<dbReference type="PANTHER" id="PTHR36451:SF1">
    <property type="entry name" value="OMEGA-HYDROXY-BETA-DIHYDROMENAQUINONE-9 SULFOTRANSFERASE STF3"/>
    <property type="match status" value="1"/>
</dbReference>
<dbReference type="Gene3D" id="3.40.50.300">
    <property type="entry name" value="P-loop containing nucleotide triphosphate hydrolases"/>
    <property type="match status" value="1"/>
</dbReference>
<organism evidence="1 2">
    <name type="scientific">Sphingobium cupriresistens LL01</name>
    <dbReference type="NCBI Taxonomy" id="1420583"/>
    <lineage>
        <taxon>Bacteria</taxon>
        <taxon>Pseudomonadati</taxon>
        <taxon>Pseudomonadota</taxon>
        <taxon>Alphaproteobacteria</taxon>
        <taxon>Sphingomonadales</taxon>
        <taxon>Sphingomonadaceae</taxon>
        <taxon>Sphingobium</taxon>
    </lineage>
</organism>
<evidence type="ECO:0000313" key="2">
    <source>
        <dbReference type="Proteomes" id="UP000052232"/>
    </source>
</evidence>
<dbReference type="EMBL" id="JACT01000005">
    <property type="protein sequence ID" value="KMS52992.1"/>
    <property type="molecule type" value="Genomic_DNA"/>
</dbReference>
<comment type="caution">
    <text evidence="1">The sequence shown here is derived from an EMBL/GenBank/DDBJ whole genome shotgun (WGS) entry which is preliminary data.</text>
</comment>
<dbReference type="PANTHER" id="PTHR36451">
    <property type="entry name" value="PAPS-DEPENDENT SULFOTRANSFERASE STF3"/>
    <property type="match status" value="1"/>
</dbReference>
<proteinExistence type="predicted"/>
<name>A0A0J7XMU9_9SPHN</name>
<evidence type="ECO:0000313" key="1">
    <source>
        <dbReference type="EMBL" id="KMS52992.1"/>
    </source>
</evidence>
<evidence type="ECO:0008006" key="3">
    <source>
        <dbReference type="Google" id="ProtNLM"/>
    </source>
</evidence>
<dbReference type="SUPFAM" id="SSF52540">
    <property type="entry name" value="P-loop containing nucleoside triphosphate hydrolases"/>
    <property type="match status" value="1"/>
</dbReference>
<gene>
    <name evidence="1" type="ORF">V473_18530</name>
</gene>
<dbReference type="InterPro" id="IPR027417">
    <property type="entry name" value="P-loop_NTPase"/>
</dbReference>
<dbReference type="AlphaFoldDB" id="A0A0J7XMU9"/>
<dbReference type="Pfam" id="PF13469">
    <property type="entry name" value="Sulfotransfer_3"/>
    <property type="match status" value="1"/>
</dbReference>
<dbReference type="PATRIC" id="fig|1420583.3.peg.3503"/>
<keyword evidence="2" id="KW-1185">Reference proteome</keyword>
<dbReference type="Proteomes" id="UP000052232">
    <property type="component" value="Unassembled WGS sequence"/>
</dbReference>
<dbReference type="STRING" id="1420583.V473_18530"/>
<accession>A0A0J7XMU9</accession>
<protein>
    <recommendedName>
        <fullName evidence="3">Sulfotransferase</fullName>
    </recommendedName>
</protein>
<dbReference type="InterPro" id="IPR052736">
    <property type="entry name" value="Stf3_sulfotransferase"/>
</dbReference>